<dbReference type="Pfam" id="PF02686">
    <property type="entry name" value="GatC"/>
    <property type="match status" value="1"/>
</dbReference>
<dbReference type="GO" id="GO:0006450">
    <property type="term" value="P:regulation of translational fidelity"/>
    <property type="evidence" value="ECO:0007669"/>
    <property type="project" value="InterPro"/>
</dbReference>
<evidence type="ECO:0000313" key="3">
    <source>
        <dbReference type="Proteomes" id="UP000198615"/>
    </source>
</evidence>
<comment type="caution">
    <text evidence="2">The sequence shown here is derived from an EMBL/GenBank/DDBJ whole genome shotgun (WGS) entry which is preliminary data.</text>
</comment>
<dbReference type="PANTHER" id="PTHR15004">
    <property type="entry name" value="GLUTAMYL-TRNA(GLN) AMIDOTRANSFERASE SUBUNIT C, MITOCHONDRIAL"/>
    <property type="match status" value="1"/>
</dbReference>
<sequence length="95" mass="10033">MSLDKATVASIANLARIKVPDDRLEAMVGDLNAILGFVEQLDEVDTSGVEPLASVTGHTLPQREDAVTDGGYQARVTANAPESAHGFFVVPKVVE</sequence>
<dbReference type="InterPro" id="IPR036113">
    <property type="entry name" value="Asp/Glu-ADT_sf_sub_c"/>
</dbReference>
<dbReference type="GO" id="GO:0006412">
    <property type="term" value="P:translation"/>
    <property type="evidence" value="ECO:0007669"/>
    <property type="project" value="UniProtKB-UniRule"/>
</dbReference>
<proteinExistence type="inferred from homology"/>
<keyword evidence="1" id="KW-0436">Ligase</keyword>
<dbReference type="InterPro" id="IPR003837">
    <property type="entry name" value="GatC"/>
</dbReference>
<dbReference type="EMBL" id="FNBW01000017">
    <property type="protein sequence ID" value="SDG43149.1"/>
    <property type="molecule type" value="Genomic_DNA"/>
</dbReference>
<reference evidence="2 3" key="1">
    <citation type="submission" date="2016-10" db="EMBL/GenBank/DDBJ databases">
        <authorList>
            <person name="Varghese N."/>
            <person name="Submissions S."/>
        </authorList>
    </citation>
    <scope>NUCLEOTIDE SEQUENCE [LARGE SCALE GENOMIC DNA]</scope>
    <source>
        <strain evidence="2 3">DSM 18839</strain>
    </source>
</reference>
<keyword evidence="3" id="KW-1185">Reference proteome</keyword>
<evidence type="ECO:0000313" key="2">
    <source>
        <dbReference type="EMBL" id="SDG43149.1"/>
    </source>
</evidence>
<dbReference type="GO" id="GO:0005524">
    <property type="term" value="F:ATP binding"/>
    <property type="evidence" value="ECO:0007669"/>
    <property type="project" value="UniProtKB-KW"/>
</dbReference>
<dbReference type="GO" id="GO:0050567">
    <property type="term" value="F:glutaminyl-tRNA synthase (glutamine-hydrolyzing) activity"/>
    <property type="evidence" value="ECO:0007669"/>
    <property type="project" value="UniProtKB-UniRule"/>
</dbReference>
<organism evidence="2 3">
    <name type="scientific">Thalassobaculum litoreum DSM 18839</name>
    <dbReference type="NCBI Taxonomy" id="1123362"/>
    <lineage>
        <taxon>Bacteria</taxon>
        <taxon>Pseudomonadati</taxon>
        <taxon>Pseudomonadota</taxon>
        <taxon>Alphaproteobacteria</taxon>
        <taxon>Rhodospirillales</taxon>
        <taxon>Thalassobaculaceae</taxon>
        <taxon>Thalassobaculum</taxon>
    </lineage>
</organism>
<gene>
    <name evidence="1" type="primary">gatC</name>
    <name evidence="2" type="ORF">SAMN05660686_04377</name>
</gene>
<keyword evidence="1" id="KW-0648">Protein biosynthesis</keyword>
<protein>
    <recommendedName>
        <fullName evidence="1">Aspartyl/glutamyl-tRNA(Asn/Gln) amidotransferase subunit C</fullName>
        <shortName evidence="1">Asp/Glu-ADT subunit C</shortName>
        <ecNumber evidence="1">6.3.5.-</ecNumber>
    </recommendedName>
</protein>
<dbReference type="Proteomes" id="UP000198615">
    <property type="component" value="Unassembled WGS sequence"/>
</dbReference>
<evidence type="ECO:0000256" key="1">
    <source>
        <dbReference type="HAMAP-Rule" id="MF_00122"/>
    </source>
</evidence>
<comment type="catalytic activity">
    <reaction evidence="1">
        <text>L-aspartyl-tRNA(Asn) + L-glutamine + ATP + H2O = L-asparaginyl-tRNA(Asn) + L-glutamate + ADP + phosphate + 2 H(+)</text>
        <dbReference type="Rhea" id="RHEA:14513"/>
        <dbReference type="Rhea" id="RHEA-COMP:9674"/>
        <dbReference type="Rhea" id="RHEA-COMP:9677"/>
        <dbReference type="ChEBI" id="CHEBI:15377"/>
        <dbReference type="ChEBI" id="CHEBI:15378"/>
        <dbReference type="ChEBI" id="CHEBI:29985"/>
        <dbReference type="ChEBI" id="CHEBI:30616"/>
        <dbReference type="ChEBI" id="CHEBI:43474"/>
        <dbReference type="ChEBI" id="CHEBI:58359"/>
        <dbReference type="ChEBI" id="CHEBI:78515"/>
        <dbReference type="ChEBI" id="CHEBI:78516"/>
        <dbReference type="ChEBI" id="CHEBI:456216"/>
    </reaction>
</comment>
<dbReference type="Gene3D" id="1.10.20.60">
    <property type="entry name" value="Glu-tRNAGln amidotransferase C subunit, N-terminal domain"/>
    <property type="match status" value="1"/>
</dbReference>
<dbReference type="NCBIfam" id="TIGR00135">
    <property type="entry name" value="gatC"/>
    <property type="match status" value="1"/>
</dbReference>
<comment type="function">
    <text evidence="1">Allows the formation of correctly charged Asn-tRNA(Asn) or Gln-tRNA(Gln) through the transamidation of misacylated Asp-tRNA(Asn) or Glu-tRNA(Gln) in organisms which lack either or both of asparaginyl-tRNA or glutaminyl-tRNA synthetases. The reaction takes place in the presence of glutamine and ATP through an activated phospho-Asp-tRNA(Asn) or phospho-Glu-tRNA(Gln).</text>
</comment>
<dbReference type="SUPFAM" id="SSF141000">
    <property type="entry name" value="Glu-tRNAGln amidotransferase C subunit"/>
    <property type="match status" value="1"/>
</dbReference>
<comment type="catalytic activity">
    <reaction evidence="1">
        <text>L-glutamyl-tRNA(Gln) + L-glutamine + ATP + H2O = L-glutaminyl-tRNA(Gln) + L-glutamate + ADP + phosphate + H(+)</text>
        <dbReference type="Rhea" id="RHEA:17521"/>
        <dbReference type="Rhea" id="RHEA-COMP:9681"/>
        <dbReference type="Rhea" id="RHEA-COMP:9684"/>
        <dbReference type="ChEBI" id="CHEBI:15377"/>
        <dbReference type="ChEBI" id="CHEBI:15378"/>
        <dbReference type="ChEBI" id="CHEBI:29985"/>
        <dbReference type="ChEBI" id="CHEBI:30616"/>
        <dbReference type="ChEBI" id="CHEBI:43474"/>
        <dbReference type="ChEBI" id="CHEBI:58359"/>
        <dbReference type="ChEBI" id="CHEBI:78520"/>
        <dbReference type="ChEBI" id="CHEBI:78521"/>
        <dbReference type="ChEBI" id="CHEBI:456216"/>
    </reaction>
</comment>
<dbReference type="OrthoDB" id="9794326at2"/>
<comment type="similarity">
    <text evidence="1">Belongs to the GatC family.</text>
</comment>
<dbReference type="GO" id="GO:0016740">
    <property type="term" value="F:transferase activity"/>
    <property type="evidence" value="ECO:0007669"/>
    <property type="project" value="UniProtKB-KW"/>
</dbReference>
<dbReference type="RefSeq" id="WP_028792549.1">
    <property type="nucleotide sequence ID" value="NZ_FNBW01000017.1"/>
</dbReference>
<keyword evidence="1" id="KW-0547">Nucleotide-binding</keyword>
<keyword evidence="1" id="KW-0067">ATP-binding</keyword>
<dbReference type="HAMAP" id="MF_00122">
    <property type="entry name" value="GatC"/>
    <property type="match status" value="1"/>
</dbReference>
<dbReference type="EC" id="6.3.5.-" evidence="1"/>
<dbReference type="GO" id="GO:0070681">
    <property type="term" value="P:glutaminyl-tRNAGln biosynthesis via transamidation"/>
    <property type="evidence" value="ECO:0007669"/>
    <property type="project" value="TreeGrafter"/>
</dbReference>
<name>A0A8G2F589_9PROT</name>
<accession>A0A8G2F589</accession>
<keyword evidence="2" id="KW-0808">Transferase</keyword>
<dbReference type="PANTHER" id="PTHR15004:SF0">
    <property type="entry name" value="GLUTAMYL-TRNA(GLN) AMIDOTRANSFERASE SUBUNIT C, MITOCHONDRIAL"/>
    <property type="match status" value="1"/>
</dbReference>
<dbReference type="AlphaFoldDB" id="A0A8G2F589"/>
<comment type="subunit">
    <text evidence="1">Heterotrimer of A, B and C subunits.</text>
</comment>